<evidence type="ECO:0000256" key="3">
    <source>
        <dbReference type="ARBA" id="ARBA00023212"/>
    </source>
</evidence>
<name>A0A1J4MMY1_9CRYT</name>
<feature type="compositionally biased region" description="Low complexity" evidence="6">
    <location>
        <begin position="244"/>
        <end position="265"/>
    </location>
</feature>
<comment type="subcellular location">
    <subcellularLocation>
        <location evidence="1">Cytoplasm</location>
        <location evidence="1">Cytoskeleton</location>
    </subcellularLocation>
</comment>
<dbReference type="AlphaFoldDB" id="A0A1J4MMY1"/>
<dbReference type="SUPFAM" id="SSF51161">
    <property type="entry name" value="Trimeric LpxA-like enzymes"/>
    <property type="match status" value="1"/>
</dbReference>
<evidence type="ECO:0000256" key="4">
    <source>
        <dbReference type="ARBA" id="ARBA00034706"/>
    </source>
</evidence>
<dbReference type="Pfam" id="PF21711">
    <property type="entry name" value="DCTN5"/>
    <property type="match status" value="1"/>
</dbReference>
<comment type="similarity">
    <text evidence="4">Belongs to the dynactin subunits 5/6 family. Dynactin subunit 5 subfamily.</text>
</comment>
<evidence type="ECO:0000256" key="2">
    <source>
        <dbReference type="ARBA" id="ARBA00022490"/>
    </source>
</evidence>
<dbReference type="RefSeq" id="XP_028876551.1">
    <property type="nucleotide sequence ID" value="XM_029019077.1"/>
</dbReference>
<feature type="compositionally biased region" description="Acidic residues" evidence="6">
    <location>
        <begin position="214"/>
        <end position="227"/>
    </location>
</feature>
<dbReference type="OrthoDB" id="417208at2759"/>
<evidence type="ECO:0000313" key="7">
    <source>
        <dbReference type="EMBL" id="OII75544.1"/>
    </source>
</evidence>
<dbReference type="VEuPathDB" id="CryptoDB:cubi_02065"/>
<dbReference type="EMBL" id="LRBP01000001">
    <property type="protein sequence ID" value="OII75544.1"/>
    <property type="molecule type" value="Genomic_DNA"/>
</dbReference>
<accession>A0A1J4MMY1</accession>
<reference evidence="7 8" key="1">
    <citation type="submission" date="2016-10" db="EMBL/GenBank/DDBJ databases">
        <title>Reductive evolution of mitochondrial metabolism and differential evolution of invasion-related proteins in Cryptosporidium.</title>
        <authorList>
            <person name="Liu S."/>
            <person name="Roellig D.M."/>
            <person name="Guo Y."/>
            <person name="Li N."/>
            <person name="Frace M.A."/>
            <person name="Tang K."/>
            <person name="Zhang L."/>
            <person name="Feng Y."/>
            <person name="Xiao L."/>
        </authorList>
    </citation>
    <scope>NUCLEOTIDE SEQUENCE [LARGE SCALE GENOMIC DNA]</scope>
    <source>
        <strain evidence="7">39726</strain>
    </source>
</reference>
<dbReference type="PANTHER" id="PTHR46126">
    <property type="entry name" value="DYNACTIN SUBUNIT 5"/>
    <property type="match status" value="1"/>
</dbReference>
<keyword evidence="8" id="KW-1185">Reference proteome</keyword>
<dbReference type="GO" id="GO:0005869">
    <property type="term" value="C:dynactin complex"/>
    <property type="evidence" value="ECO:0007669"/>
    <property type="project" value="TreeGrafter"/>
</dbReference>
<dbReference type="PANTHER" id="PTHR46126:SF1">
    <property type="entry name" value="DYNACTIN SUBUNIT 5"/>
    <property type="match status" value="1"/>
</dbReference>
<keyword evidence="2" id="KW-0963">Cytoplasm</keyword>
<feature type="region of interest" description="Disordered" evidence="6">
    <location>
        <begin position="209"/>
        <end position="311"/>
    </location>
</feature>
<evidence type="ECO:0000256" key="5">
    <source>
        <dbReference type="ARBA" id="ARBA00034865"/>
    </source>
</evidence>
<evidence type="ECO:0000256" key="6">
    <source>
        <dbReference type="SAM" id="MobiDB-lite"/>
    </source>
</evidence>
<gene>
    <name evidence="7" type="ORF">cubi_02065</name>
</gene>
<dbReference type="InterPro" id="IPR047125">
    <property type="entry name" value="DCTN5"/>
</dbReference>
<protein>
    <recommendedName>
        <fullName evidence="5">Dynactin subunit 5</fullName>
    </recommendedName>
</protein>
<organism evidence="7 8">
    <name type="scientific">Cryptosporidium ubiquitum</name>
    <dbReference type="NCBI Taxonomy" id="857276"/>
    <lineage>
        <taxon>Eukaryota</taxon>
        <taxon>Sar</taxon>
        <taxon>Alveolata</taxon>
        <taxon>Apicomplexa</taxon>
        <taxon>Conoidasida</taxon>
        <taxon>Coccidia</taxon>
        <taxon>Eucoccidiorida</taxon>
        <taxon>Eimeriorina</taxon>
        <taxon>Cryptosporidiidae</taxon>
        <taxon>Cryptosporidium</taxon>
    </lineage>
</organism>
<keyword evidence="3" id="KW-0206">Cytoskeleton</keyword>
<evidence type="ECO:0000313" key="8">
    <source>
        <dbReference type="Proteomes" id="UP000186176"/>
    </source>
</evidence>
<sequence length="311" mass="33769">MEEEKITRNKKDYVQTASGNIVCRKTILCGSQNIHLLGTCIIDSGVILRGDLVMIRIGQYVILEPNCIIRPCFKKIKGKYGSVPISIGDCVQIGENSVVMASSIGSNVYIGKNSIIGSGSIIKDNCIILPETTIAPNTLIPPFTEWGGTPGVMLRRLPESQNILLQQRAIEYYNNFQLVSNKVQEEPEKIQHSNTTLIKSMKTGISNYTKDNNIDDGDGDGDGDGDDNINGNGNGNGSVDDKGNSNSNDNDNKNNSNSNGNVNGDENTNSIVDPSSKADDDTTSDTEQHNINRDNESNPENTKNDETQQAL</sequence>
<dbReference type="InterPro" id="IPR011004">
    <property type="entry name" value="Trimer_LpxA-like_sf"/>
</dbReference>
<dbReference type="Proteomes" id="UP000186176">
    <property type="component" value="Unassembled WGS sequence"/>
</dbReference>
<proteinExistence type="inferred from homology"/>
<dbReference type="GeneID" id="39978856"/>
<comment type="caution">
    <text evidence="7">The sequence shown here is derived from an EMBL/GenBank/DDBJ whole genome shotgun (WGS) entry which is preliminary data.</text>
</comment>
<dbReference type="CDD" id="cd03359">
    <property type="entry name" value="LbH_Dynactin_5"/>
    <property type="match status" value="1"/>
</dbReference>
<dbReference type="Gene3D" id="2.160.10.10">
    <property type="entry name" value="Hexapeptide repeat proteins"/>
    <property type="match status" value="1"/>
</dbReference>
<feature type="compositionally biased region" description="Basic and acidic residues" evidence="6">
    <location>
        <begin position="276"/>
        <end position="311"/>
    </location>
</feature>
<evidence type="ECO:0000256" key="1">
    <source>
        <dbReference type="ARBA" id="ARBA00004245"/>
    </source>
</evidence>